<proteinExistence type="predicted"/>
<dbReference type="PANTHER" id="PTHR48051">
    <property type="match status" value="1"/>
</dbReference>
<dbReference type="InterPro" id="IPR001611">
    <property type="entry name" value="Leu-rich_rpt"/>
</dbReference>
<keyword evidence="2" id="KW-0677">Repeat</keyword>
<keyword evidence="5" id="KW-1185">Reference proteome</keyword>
<comment type="caution">
    <text evidence="4">The sequence shown here is derived from an EMBL/GenBank/DDBJ whole genome shotgun (WGS) entry which is preliminary data.</text>
</comment>
<dbReference type="PANTHER" id="PTHR48051:SF46">
    <property type="entry name" value="LEUCINE RICH REPEAT-CONTAINING DOMAIN PROTEIN"/>
    <property type="match status" value="1"/>
</dbReference>
<dbReference type="InterPro" id="IPR003591">
    <property type="entry name" value="Leu-rich_rpt_typical-subtyp"/>
</dbReference>
<protein>
    <recommendedName>
        <fullName evidence="6">Leucine-rich repeat-containing protein 63</fullName>
    </recommendedName>
</protein>
<dbReference type="Gene3D" id="3.80.10.10">
    <property type="entry name" value="Ribonuclease Inhibitor"/>
    <property type="match status" value="1"/>
</dbReference>
<evidence type="ECO:0000313" key="5">
    <source>
        <dbReference type="Proteomes" id="UP001186944"/>
    </source>
</evidence>
<dbReference type="Proteomes" id="UP001186944">
    <property type="component" value="Unassembled WGS sequence"/>
</dbReference>
<dbReference type="GO" id="GO:0005737">
    <property type="term" value="C:cytoplasm"/>
    <property type="evidence" value="ECO:0007669"/>
    <property type="project" value="TreeGrafter"/>
</dbReference>
<reference evidence="4" key="1">
    <citation type="submission" date="2019-08" db="EMBL/GenBank/DDBJ databases">
        <title>The improved chromosome-level genome for the pearl oyster Pinctada fucata martensii using PacBio sequencing and Hi-C.</title>
        <authorList>
            <person name="Zheng Z."/>
        </authorList>
    </citation>
    <scope>NUCLEOTIDE SEQUENCE</scope>
    <source>
        <strain evidence="4">ZZ-2019</strain>
        <tissue evidence="4">Adductor muscle</tissue>
    </source>
</reference>
<sequence>MPYEDDELTGSPKMGHSPVPSVVPSLVSPPPSESNPTRRTYYRNGFGITPQSATSFLTRDDKKYVLDPVYREKTSLGTYVDGKSLVKPFKPRGPESFPARPPRKVNEIYPMDTNDDFRYYQPPAFTLDNFMYHISEMQNIPLVKVRQAMTSKHNYKKLANLLAKQYITPTTQTVLHVHDFTPEGKQVPPMEPRIPQKQLLIEMASMIKQHVRELMNTEVKSVIRPLRKFSPSYGDDNVPHTEIILYEDDRTEVESRSAQQRQDTEIPGVDSMFHSARSRYFQGSGRSQSPFTAPLEGHISPSELAILDALINGGKALSLKAHFISEMPDISPLMRTVTYMNLSFNDFGLFPREILDVRQLEILKLRNNPLREIPTDIHRLRNLRILVASFCLLTNLPMGLFALPKLIHLDISYNKLTFIPNEISNMRNLRELNMEGNQLPAMPCGALLLDLFYLNVKNNFMHPLFWKENTQNQPQRLIDMASLALIESDIIKEPDKLPESVKKVLSNRSICDCCHGALYGPGLRIIRPVSKLHGINNLPFMFRACSPSCLQVFKHSKETLSEILYGVRGSSGEEEEEEE</sequence>
<dbReference type="InterPro" id="IPR050216">
    <property type="entry name" value="LRR_domain-containing"/>
</dbReference>
<feature type="compositionally biased region" description="Low complexity" evidence="3">
    <location>
        <begin position="17"/>
        <end position="26"/>
    </location>
</feature>
<evidence type="ECO:0000256" key="2">
    <source>
        <dbReference type="ARBA" id="ARBA00022737"/>
    </source>
</evidence>
<accession>A0AA88Y3I7</accession>
<evidence type="ECO:0008006" key="6">
    <source>
        <dbReference type="Google" id="ProtNLM"/>
    </source>
</evidence>
<name>A0AA88Y3I7_PINIB</name>
<evidence type="ECO:0000313" key="4">
    <source>
        <dbReference type="EMBL" id="KAK3095277.1"/>
    </source>
</evidence>
<dbReference type="EMBL" id="VSWD01000008">
    <property type="protein sequence ID" value="KAK3095277.1"/>
    <property type="molecule type" value="Genomic_DNA"/>
</dbReference>
<dbReference type="AlphaFoldDB" id="A0AA88Y3I7"/>
<keyword evidence="1" id="KW-0433">Leucine-rich repeat</keyword>
<feature type="region of interest" description="Disordered" evidence="3">
    <location>
        <begin position="1"/>
        <end position="46"/>
    </location>
</feature>
<dbReference type="SMART" id="SM00369">
    <property type="entry name" value="LRR_TYP"/>
    <property type="match status" value="3"/>
</dbReference>
<dbReference type="Pfam" id="PF13855">
    <property type="entry name" value="LRR_8"/>
    <property type="match status" value="1"/>
</dbReference>
<gene>
    <name evidence="4" type="ORF">FSP39_012616</name>
</gene>
<dbReference type="PROSITE" id="PS51450">
    <property type="entry name" value="LRR"/>
    <property type="match status" value="1"/>
</dbReference>
<dbReference type="SUPFAM" id="SSF52058">
    <property type="entry name" value="L domain-like"/>
    <property type="match status" value="1"/>
</dbReference>
<evidence type="ECO:0000256" key="3">
    <source>
        <dbReference type="SAM" id="MobiDB-lite"/>
    </source>
</evidence>
<evidence type="ECO:0000256" key="1">
    <source>
        <dbReference type="ARBA" id="ARBA00022614"/>
    </source>
</evidence>
<dbReference type="InterPro" id="IPR032675">
    <property type="entry name" value="LRR_dom_sf"/>
</dbReference>
<organism evidence="4 5">
    <name type="scientific">Pinctada imbricata</name>
    <name type="common">Atlantic pearl-oyster</name>
    <name type="synonym">Pinctada martensii</name>
    <dbReference type="NCBI Taxonomy" id="66713"/>
    <lineage>
        <taxon>Eukaryota</taxon>
        <taxon>Metazoa</taxon>
        <taxon>Spiralia</taxon>
        <taxon>Lophotrochozoa</taxon>
        <taxon>Mollusca</taxon>
        <taxon>Bivalvia</taxon>
        <taxon>Autobranchia</taxon>
        <taxon>Pteriomorphia</taxon>
        <taxon>Pterioida</taxon>
        <taxon>Pterioidea</taxon>
        <taxon>Pteriidae</taxon>
        <taxon>Pinctada</taxon>
    </lineage>
</organism>